<organism evidence="1 2">
    <name type="scientific">Xenopus laevis</name>
    <name type="common">African clawed frog</name>
    <dbReference type="NCBI Taxonomy" id="8355"/>
    <lineage>
        <taxon>Eukaryota</taxon>
        <taxon>Metazoa</taxon>
        <taxon>Chordata</taxon>
        <taxon>Craniata</taxon>
        <taxon>Vertebrata</taxon>
        <taxon>Euteleostomi</taxon>
        <taxon>Amphibia</taxon>
        <taxon>Batrachia</taxon>
        <taxon>Anura</taxon>
        <taxon>Pipoidea</taxon>
        <taxon>Pipidae</taxon>
        <taxon>Xenopodinae</taxon>
        <taxon>Xenopus</taxon>
        <taxon>Xenopus</taxon>
    </lineage>
</organism>
<evidence type="ECO:0000313" key="2">
    <source>
        <dbReference type="RefSeq" id="XP_018118862.1"/>
    </source>
</evidence>
<dbReference type="AlphaFoldDB" id="A0A1L8G905"/>
<dbReference type="InterPro" id="IPR001763">
    <property type="entry name" value="Rhodanese-like_dom"/>
</dbReference>
<dbReference type="PaxDb" id="8355-A0A1L8G905"/>
<dbReference type="SMART" id="SM00450">
    <property type="entry name" value="RHOD"/>
    <property type="match status" value="1"/>
</dbReference>
<reference evidence="2" key="1">
    <citation type="submission" date="2025-08" db="UniProtKB">
        <authorList>
            <consortium name="RefSeq"/>
        </authorList>
    </citation>
    <scope>IDENTIFICATION</scope>
    <source>
        <strain evidence="2">J_2021</strain>
        <tissue evidence="2">Erythrocytes</tissue>
    </source>
</reference>
<dbReference type="PROSITE" id="PS50206">
    <property type="entry name" value="RHODANESE_3"/>
    <property type="match status" value="1"/>
</dbReference>
<dbReference type="SUPFAM" id="SSF52821">
    <property type="entry name" value="Rhodanese/Cell cycle control phosphatase"/>
    <property type="match status" value="1"/>
</dbReference>
<evidence type="ECO:0000313" key="1">
    <source>
        <dbReference type="Proteomes" id="UP000186698"/>
    </source>
</evidence>
<protein>
    <submittedName>
        <fullName evidence="2">Thiosulfate sulfurtransferase/rhodanese-like domain-containing protein 3</fullName>
    </submittedName>
</protein>
<dbReference type="Pfam" id="PF00581">
    <property type="entry name" value="Rhodanese"/>
    <property type="match status" value="1"/>
</dbReference>
<dbReference type="InterPro" id="IPR036873">
    <property type="entry name" value="Rhodanese-like_dom_sf"/>
</dbReference>
<dbReference type="PANTHER" id="PTHR44086">
    <property type="entry name" value="THIOSULFATE SULFURTRANSFERASE RDL2, MITOCHONDRIAL-RELATED"/>
    <property type="match status" value="1"/>
</dbReference>
<dbReference type="Gene3D" id="3.40.250.10">
    <property type="entry name" value="Rhodanese-like domain"/>
    <property type="match status" value="1"/>
</dbReference>
<keyword evidence="1" id="KW-1185">Reference proteome</keyword>
<dbReference type="Xenbase" id="XB-GENE-5793466">
    <property type="gene designation" value="tstd3.L"/>
</dbReference>
<dbReference type="PANTHER" id="PTHR44086:SF10">
    <property type="entry name" value="THIOSULFATE SULFURTRANSFERASE_RHODANESE-LIKE DOMAIN-CONTAINING PROTEIN 3"/>
    <property type="match status" value="1"/>
</dbReference>
<dbReference type="Proteomes" id="UP000186698">
    <property type="component" value="Chromosome 5L"/>
</dbReference>
<dbReference type="Bgee" id="108716862">
    <property type="expression patterns" value="Expressed in oocyte and 19 other cell types or tissues"/>
</dbReference>
<dbReference type="OMA" id="KEWVTYE"/>
<name>A0A1L8G905_XENLA</name>
<dbReference type="AGR" id="Xenbase:XB-GENE-5793466"/>
<evidence type="ECO:0000313" key="3">
    <source>
        <dbReference type="Xenbase" id="XB-GENE-5793466"/>
    </source>
</evidence>
<proteinExistence type="predicted"/>
<dbReference type="KEGG" id="xla:108716862"/>
<dbReference type="RefSeq" id="XP_018118862.1">
    <property type="nucleotide sequence ID" value="XM_018263373.2"/>
</dbReference>
<sequence>MSALLSRLCVSVRPVRALYGLRNSGTGAYRGYNTNPVHCSAWSVARGFSTVPAQTIKYEELKDLLKKEGVALIDVREPWEVKEYGVIKGSLNIPLGDLVSALQLDPTVFEKKYQMKMPEKTSTLIFSCLAGIRSKNAVNVAESLGFNRVHHYSGGFDDWARHEPPEKKL</sequence>
<accession>A0A1L8G905</accession>
<gene>
    <name evidence="2 3" type="primary">tstd3.L</name>
</gene>
<dbReference type="GeneID" id="108716862"/>
<dbReference type="STRING" id="8355.A0A1L8G905"/>
<dbReference type="CTD" id="108716862"/>
<dbReference type="OrthoDB" id="566238at2759"/>